<feature type="transmembrane region" description="Helical" evidence="9">
    <location>
        <begin position="406"/>
        <end position="425"/>
    </location>
</feature>
<keyword evidence="3 9" id="KW-0813">Transport</keyword>
<dbReference type="GO" id="GO:0005283">
    <property type="term" value="F:amino acid:sodium symporter activity"/>
    <property type="evidence" value="ECO:0007669"/>
    <property type="project" value="InterPro"/>
</dbReference>
<evidence type="ECO:0000256" key="7">
    <source>
        <dbReference type="ARBA" id="ARBA00022989"/>
    </source>
</evidence>
<evidence type="ECO:0000256" key="9">
    <source>
        <dbReference type="RuleBase" id="RU363064"/>
    </source>
</evidence>
<evidence type="ECO:0000256" key="4">
    <source>
        <dbReference type="ARBA" id="ARBA00022475"/>
    </source>
</evidence>
<comment type="subcellular location">
    <subcellularLocation>
        <location evidence="1 9">Cell membrane</location>
        <topology evidence="1 9">Multi-pass membrane protein</topology>
    </subcellularLocation>
</comment>
<feature type="transmembrane region" description="Helical" evidence="9">
    <location>
        <begin position="345"/>
        <end position="369"/>
    </location>
</feature>
<dbReference type="PROSITE" id="PS00873">
    <property type="entry name" value="NA_ALANINE_SYMP"/>
    <property type="match status" value="1"/>
</dbReference>
<accession>A0A6N3B059</accession>
<gene>
    <name evidence="10" type="primary">alsT</name>
    <name evidence="10" type="ORF">VPLFYP99_01608</name>
</gene>
<protein>
    <submittedName>
        <fullName evidence="10">Amino-acid carrier protein AlsT</fullName>
    </submittedName>
</protein>
<dbReference type="Pfam" id="PF01235">
    <property type="entry name" value="Na_Ala_symp"/>
    <property type="match status" value="1"/>
</dbReference>
<keyword evidence="8 9" id="KW-0472">Membrane</keyword>
<feature type="transmembrane region" description="Helical" evidence="9">
    <location>
        <begin position="16"/>
        <end position="39"/>
    </location>
</feature>
<evidence type="ECO:0000256" key="2">
    <source>
        <dbReference type="ARBA" id="ARBA00009261"/>
    </source>
</evidence>
<evidence type="ECO:0000256" key="8">
    <source>
        <dbReference type="ARBA" id="ARBA00023136"/>
    </source>
</evidence>
<evidence type="ECO:0000256" key="6">
    <source>
        <dbReference type="ARBA" id="ARBA00022847"/>
    </source>
</evidence>
<dbReference type="FunFam" id="1.20.1740.10:FF:000004">
    <property type="entry name" value="Sodium:alanine symporter family protein"/>
    <property type="match status" value="1"/>
</dbReference>
<proteinExistence type="inferred from homology"/>
<keyword evidence="7 9" id="KW-1133">Transmembrane helix</keyword>
<sequence length="486" mass="52246">MEAMLNDAISTINGYLWSYFIIFILIGAGLFFTMTTNFVQIRMIKEMIRLVINGAGSSTEKNHVSSFQAFCVSTASRVGVGNIAGIAIAVVLGGPGAIFWMWVIALIGAATGFIESTLAQIYKEPVAKGGFYGGPAYYIRYGLNNKALSILFAILISITYGWIYNSVQANTLAASLQVFNLDVSYTGAVVAVLLGIIIFGGINRVAKASEIIVPIMAILYIATALFVVIMNITQFPHVIYTIFSSAFEPVAAGGGLLGATVMNGIKRGLFSNEAGEGSVPNAAATAAVNHPVEQGLVQAFGVFLDTFIICTASAFIVLIVGDYSTTGLTGIALVQHNLAQQLGSWAPTAVAIFIVMFSFSSLIGNYYYGEINISHLTNKRFYLHLFRIGVILMTFVGSIASLDLVWNLADLFMAFLVLTNVSSIVRMGRTAGLALDDYIKQRKAGIETPVFNRSILNHTYGIVWWGDGQTTDSSVPPTPIEDTVEK</sequence>
<evidence type="ECO:0000313" key="10">
    <source>
        <dbReference type="EMBL" id="VYT95256.1"/>
    </source>
</evidence>
<feature type="transmembrane region" description="Helical" evidence="9">
    <location>
        <begin position="299"/>
        <end position="320"/>
    </location>
</feature>
<dbReference type="RefSeq" id="WP_058948103.1">
    <property type="nucleotide sequence ID" value="NZ_CACRUG010000006.1"/>
</dbReference>
<comment type="similarity">
    <text evidence="2 9">Belongs to the alanine or glycine:cation symporter (AGCS) (TC 2.A.25) family.</text>
</comment>
<keyword evidence="4 9" id="KW-1003">Cell membrane</keyword>
<name>A0A6N3B059_VEIPA</name>
<feature type="transmembrane region" description="Helical" evidence="9">
    <location>
        <begin position="211"/>
        <end position="232"/>
    </location>
</feature>
<feature type="transmembrane region" description="Helical" evidence="9">
    <location>
        <begin position="381"/>
        <end position="400"/>
    </location>
</feature>
<reference evidence="10" key="1">
    <citation type="submission" date="2019-11" db="EMBL/GenBank/DDBJ databases">
        <authorList>
            <person name="Feng L."/>
        </authorList>
    </citation>
    <scope>NUCLEOTIDE SEQUENCE</scope>
    <source>
        <strain evidence="10">VparvulaLFYP99</strain>
    </source>
</reference>
<feature type="transmembrane region" description="Helical" evidence="9">
    <location>
        <begin position="183"/>
        <end position="202"/>
    </location>
</feature>
<organism evidence="10">
    <name type="scientific">Veillonella parvula</name>
    <name type="common">Staphylococcus parvulus</name>
    <dbReference type="NCBI Taxonomy" id="29466"/>
    <lineage>
        <taxon>Bacteria</taxon>
        <taxon>Bacillati</taxon>
        <taxon>Bacillota</taxon>
        <taxon>Negativicutes</taxon>
        <taxon>Veillonellales</taxon>
        <taxon>Veillonellaceae</taxon>
        <taxon>Veillonella</taxon>
    </lineage>
</organism>
<evidence type="ECO:0000256" key="1">
    <source>
        <dbReference type="ARBA" id="ARBA00004651"/>
    </source>
</evidence>
<dbReference type="InterPro" id="IPR001463">
    <property type="entry name" value="Na/Ala_symport"/>
</dbReference>
<dbReference type="EMBL" id="CACRUG010000006">
    <property type="protein sequence ID" value="VYT95256.1"/>
    <property type="molecule type" value="Genomic_DNA"/>
</dbReference>
<dbReference type="AlphaFoldDB" id="A0A6N3B059"/>
<dbReference type="GO" id="GO:0005886">
    <property type="term" value="C:plasma membrane"/>
    <property type="evidence" value="ECO:0007669"/>
    <property type="project" value="UniProtKB-SubCell"/>
</dbReference>
<dbReference type="Gene3D" id="1.20.1740.10">
    <property type="entry name" value="Amino acid/polyamine transporter I"/>
    <property type="match status" value="1"/>
</dbReference>
<feature type="transmembrane region" description="Helical" evidence="9">
    <location>
        <begin position="238"/>
        <end position="261"/>
    </location>
</feature>
<dbReference type="PANTHER" id="PTHR30330:SF1">
    <property type="entry name" value="AMINO-ACID CARRIER PROTEIN ALST"/>
    <property type="match status" value="1"/>
</dbReference>
<feature type="transmembrane region" description="Helical" evidence="9">
    <location>
        <begin position="143"/>
        <end position="163"/>
    </location>
</feature>
<evidence type="ECO:0000256" key="5">
    <source>
        <dbReference type="ARBA" id="ARBA00022692"/>
    </source>
</evidence>
<dbReference type="NCBIfam" id="TIGR00835">
    <property type="entry name" value="agcS"/>
    <property type="match status" value="1"/>
</dbReference>
<keyword evidence="6 9" id="KW-0769">Symport</keyword>
<keyword evidence="5 9" id="KW-0812">Transmembrane</keyword>
<evidence type="ECO:0000256" key="3">
    <source>
        <dbReference type="ARBA" id="ARBA00022448"/>
    </source>
</evidence>
<dbReference type="PANTHER" id="PTHR30330">
    <property type="entry name" value="AGSS FAMILY TRANSPORTER, SODIUM-ALANINE"/>
    <property type="match status" value="1"/>
</dbReference>
<dbReference type="PRINTS" id="PR00175">
    <property type="entry name" value="NAALASMPORT"/>
</dbReference>